<dbReference type="InterPro" id="IPR017853">
    <property type="entry name" value="GH"/>
</dbReference>
<reference evidence="4 5" key="1">
    <citation type="submission" date="2017-04" db="EMBL/GenBank/DDBJ databases">
        <title>Comparative genome analysis of Subtercola boreus.</title>
        <authorList>
            <person name="Cho Y.-J."/>
            <person name="Cho A."/>
            <person name="Kim O.-S."/>
            <person name="Lee J.-I."/>
        </authorList>
    </citation>
    <scope>NUCLEOTIDE SEQUENCE [LARGE SCALE GENOMIC DNA]</scope>
    <source>
        <strain evidence="4 5">P28004</strain>
    </source>
</reference>
<dbReference type="Proteomes" id="UP000257080">
    <property type="component" value="Unassembled WGS sequence"/>
</dbReference>
<name>A0A3E0W9E8_9MICO</name>
<dbReference type="CDD" id="cd11354">
    <property type="entry name" value="AmyAc_bac_CMD_like"/>
    <property type="match status" value="1"/>
</dbReference>
<evidence type="ECO:0000256" key="1">
    <source>
        <dbReference type="ARBA" id="ARBA00022801"/>
    </source>
</evidence>
<protein>
    <submittedName>
        <fullName evidence="4">Alpha-amylase</fullName>
    </submittedName>
</protein>
<accession>A0A3E0W9E8</accession>
<dbReference type="SMART" id="SM00642">
    <property type="entry name" value="Aamy"/>
    <property type="match status" value="1"/>
</dbReference>
<sequence>MAHAIWWQVYPLGFVGAPVSSEAQRHDPSVHSLERLIVWLDYAVELGVSGLLLGPIFASETHGYDTTDFCRIDPRLGDSPDVFDRLVTEAHARGLRVVLDGVFNHVGRSFAPFQRALEEGRSAPEFGWFRAIGEAADPGEQRFENFEGHDALVLLDHDEPRVADFVAGVMSYWLDRGADGWRLDAAYAVPPAFWATVLPRVRNGHPEAFLFGEVIHGDYPAIVAESTLDSVTQYELWKAVWSSISDANFFELSAALDRHDSFVQHFVPVTFVGNHDVTRLASTIGDERHREHALVVLMTVAGTPTLYYGDEQGFTGVKEERAGGDDVVRPEFGKGGPSTLAPEGWTVYHLHQSLIGLRRRHVWLHSARTTGLALTNEFFAYEVAAREGVGRLVVLLNLADSEYRQALDGRWAVVAGAAAQSGTTVTVPPHGWAVLQPA</sequence>
<evidence type="ECO:0000259" key="3">
    <source>
        <dbReference type="SMART" id="SM00642"/>
    </source>
</evidence>
<dbReference type="PANTHER" id="PTHR10357:SF210">
    <property type="entry name" value="MALTODEXTRIN GLUCOSIDASE"/>
    <property type="match status" value="1"/>
</dbReference>
<comment type="caution">
    <text evidence="4">The sequence shown here is derived from an EMBL/GenBank/DDBJ whole genome shotgun (WGS) entry which is preliminary data.</text>
</comment>
<dbReference type="Pfam" id="PF00128">
    <property type="entry name" value="Alpha-amylase"/>
    <property type="match status" value="1"/>
</dbReference>
<evidence type="ECO:0000313" key="5">
    <source>
        <dbReference type="Proteomes" id="UP000257080"/>
    </source>
</evidence>
<dbReference type="SUPFAM" id="SSF51445">
    <property type="entry name" value="(Trans)glycosidases"/>
    <property type="match status" value="1"/>
</dbReference>
<proteinExistence type="predicted"/>
<dbReference type="EMBL" id="NBXE01000030">
    <property type="protein sequence ID" value="RFA25604.1"/>
    <property type="molecule type" value="Genomic_DNA"/>
</dbReference>
<keyword evidence="2" id="KW-0326">Glycosidase</keyword>
<dbReference type="InterPro" id="IPR006047">
    <property type="entry name" value="GH13_cat_dom"/>
</dbReference>
<evidence type="ECO:0000256" key="2">
    <source>
        <dbReference type="ARBA" id="ARBA00023295"/>
    </source>
</evidence>
<dbReference type="Gene3D" id="3.20.20.80">
    <property type="entry name" value="Glycosidases"/>
    <property type="match status" value="1"/>
</dbReference>
<gene>
    <name evidence="4" type="ORF">B7R25_12845</name>
</gene>
<dbReference type="GO" id="GO:0016798">
    <property type="term" value="F:hydrolase activity, acting on glycosyl bonds"/>
    <property type="evidence" value="ECO:0007669"/>
    <property type="project" value="UniProtKB-KW"/>
</dbReference>
<feature type="domain" description="Glycosyl hydrolase family 13 catalytic" evidence="3">
    <location>
        <begin position="8"/>
        <end position="358"/>
    </location>
</feature>
<dbReference type="AlphaFoldDB" id="A0A3E0W9E8"/>
<dbReference type="OrthoDB" id="9802433at2"/>
<organism evidence="4 5">
    <name type="scientific">Subtercola boreus</name>
    <dbReference type="NCBI Taxonomy" id="120213"/>
    <lineage>
        <taxon>Bacteria</taxon>
        <taxon>Bacillati</taxon>
        <taxon>Actinomycetota</taxon>
        <taxon>Actinomycetes</taxon>
        <taxon>Micrococcales</taxon>
        <taxon>Microbacteriaceae</taxon>
        <taxon>Subtercola</taxon>
    </lineage>
</organism>
<dbReference type="PANTHER" id="PTHR10357">
    <property type="entry name" value="ALPHA-AMYLASE FAMILY MEMBER"/>
    <property type="match status" value="1"/>
</dbReference>
<keyword evidence="1" id="KW-0378">Hydrolase</keyword>
<dbReference type="GO" id="GO:0005975">
    <property type="term" value="P:carbohydrate metabolic process"/>
    <property type="evidence" value="ECO:0007669"/>
    <property type="project" value="InterPro"/>
</dbReference>
<evidence type="ECO:0000313" key="4">
    <source>
        <dbReference type="EMBL" id="RFA25604.1"/>
    </source>
</evidence>